<dbReference type="InterPro" id="IPR038772">
    <property type="entry name" value="Sph/SMPD2-like"/>
</dbReference>
<dbReference type="SUPFAM" id="SSF56219">
    <property type="entry name" value="DNase I-like"/>
    <property type="match status" value="1"/>
</dbReference>
<comment type="similarity">
    <text evidence="1">Belongs to the neutral sphingomyelinase family.</text>
</comment>
<dbReference type="AlphaFoldDB" id="A0A6T7TMZ4"/>
<dbReference type="Pfam" id="PF03372">
    <property type="entry name" value="Exo_endo_phos"/>
    <property type="match status" value="1"/>
</dbReference>
<accession>A0A6T7TMZ4</accession>
<reference evidence="5" key="1">
    <citation type="submission" date="2021-01" db="EMBL/GenBank/DDBJ databases">
        <authorList>
            <person name="Corre E."/>
            <person name="Pelletier E."/>
            <person name="Niang G."/>
            <person name="Scheremetjew M."/>
            <person name="Finn R."/>
            <person name="Kale V."/>
            <person name="Holt S."/>
            <person name="Cochrane G."/>
            <person name="Meng A."/>
            <person name="Brown T."/>
            <person name="Cohen L."/>
        </authorList>
    </citation>
    <scope>NUCLEOTIDE SEQUENCE</scope>
    <source>
        <strain evidence="5">CCMP325</strain>
    </source>
</reference>
<keyword evidence="3" id="KW-1133">Transmembrane helix</keyword>
<protein>
    <recommendedName>
        <fullName evidence="4">Endonuclease/exonuclease/phosphatase domain-containing protein</fullName>
    </recommendedName>
</protein>
<organism evidence="5">
    <name type="scientific">Hanusia phi</name>
    <dbReference type="NCBI Taxonomy" id="3032"/>
    <lineage>
        <taxon>Eukaryota</taxon>
        <taxon>Cryptophyceae</taxon>
        <taxon>Pyrenomonadales</taxon>
        <taxon>Geminigeraceae</taxon>
        <taxon>Hanusia</taxon>
    </lineage>
</organism>
<evidence type="ECO:0000256" key="2">
    <source>
        <dbReference type="SAM" id="MobiDB-lite"/>
    </source>
</evidence>
<dbReference type="PANTHER" id="PTHR16320:SF23">
    <property type="entry name" value="SPHINGOMYELINASE C 1"/>
    <property type="match status" value="1"/>
</dbReference>
<evidence type="ECO:0000313" key="5">
    <source>
        <dbReference type="EMBL" id="CAD8510036.1"/>
    </source>
</evidence>
<keyword evidence="3" id="KW-0812">Transmembrane</keyword>
<feature type="transmembrane region" description="Helical" evidence="3">
    <location>
        <begin position="194"/>
        <end position="211"/>
    </location>
</feature>
<gene>
    <name evidence="5" type="ORF">HPHI1048_LOCUS24524</name>
    <name evidence="6" type="ORF">HPHI1048_LOCUS24530</name>
</gene>
<keyword evidence="3" id="KW-0472">Membrane</keyword>
<feature type="domain" description="Endonuclease/exonuclease/phosphatase" evidence="4">
    <location>
        <begin position="261"/>
        <end position="522"/>
    </location>
</feature>
<evidence type="ECO:0000259" key="4">
    <source>
        <dbReference type="Pfam" id="PF03372"/>
    </source>
</evidence>
<feature type="compositionally biased region" description="Basic and acidic residues" evidence="2">
    <location>
        <begin position="24"/>
        <end position="49"/>
    </location>
</feature>
<name>A0A6T7TMZ4_9CRYP</name>
<dbReference type="EMBL" id="HBEO01036145">
    <property type="protein sequence ID" value="CAD8510036.1"/>
    <property type="molecule type" value="Transcribed_RNA"/>
</dbReference>
<proteinExistence type="inferred from homology"/>
<evidence type="ECO:0000256" key="1">
    <source>
        <dbReference type="ARBA" id="ARBA00006335"/>
    </source>
</evidence>
<dbReference type="InterPro" id="IPR005135">
    <property type="entry name" value="Endo/exonuclease/phosphatase"/>
</dbReference>
<feature type="transmembrane region" description="Helical" evidence="3">
    <location>
        <begin position="170"/>
        <end position="188"/>
    </location>
</feature>
<dbReference type="InterPro" id="IPR036691">
    <property type="entry name" value="Endo/exonu/phosph_ase_sf"/>
</dbReference>
<feature type="region of interest" description="Disordered" evidence="2">
    <location>
        <begin position="14"/>
        <end position="73"/>
    </location>
</feature>
<evidence type="ECO:0000256" key="3">
    <source>
        <dbReference type="SAM" id="Phobius"/>
    </source>
</evidence>
<dbReference type="Gene3D" id="3.60.10.10">
    <property type="entry name" value="Endonuclease/exonuclease/phosphatase"/>
    <property type="match status" value="1"/>
</dbReference>
<dbReference type="PANTHER" id="PTHR16320">
    <property type="entry name" value="SPHINGOMYELINASE FAMILY MEMBER"/>
    <property type="match status" value="1"/>
</dbReference>
<dbReference type="EMBL" id="HBEO01036157">
    <property type="protein sequence ID" value="CAD8510046.1"/>
    <property type="molecule type" value="Transcribed_RNA"/>
</dbReference>
<sequence length="552" mass="60362">MEIWAEVAVGVGWQRRAGAGGAEDGDKNGKQDERERTSKEAADPGRMDAGRGLGNSSRACDGSVGASTRTLPGDDGKGFMVTAKIRDETLGIAMLDTSEKQVGQGEDAIECNGLRFHRVSFGGENEIKEVDIESAPLLPEQGHTTYLNSAAQPVSYKCLGRWSLTSCMQTVCLVLAITFLWSVCTVIPNFSLKYVFLFLIGILIVLMYKHATKLKNPIVLIPSNSCLPRNSNHEVRILSLNVCLLPGGMTFSGKWLFDGNDRKEDRSEKLMALVRNYDIVLLNELWGCWWSSYHTRFTRQAVEAGYHVVTTPVGFFFDTGNVIISKYPIQNASEVIFRSTAGWQKMVPNGALHAACKLPSGNLLHLFTTHFQCDTAPPTELIKPSGPNGPSDLEAGENLDNGIGISVVKMLEERSGMSCGTVREQQLEELKSFVDKTVTQDGLWLVGGDLNIVGGSEEYAHIVRIFGIDSVGAPDFEPTYNTHSFLTPPGWRGVEFNVCLDHILTNLAVQQFCVLPDDVSDHKALAVVVQDQSCFETNGVDIVDLHGAALRS</sequence>
<evidence type="ECO:0000313" key="6">
    <source>
        <dbReference type="EMBL" id="CAD8510046.1"/>
    </source>
</evidence>
<dbReference type="GO" id="GO:0004767">
    <property type="term" value="F:sphingomyelin phosphodiesterase activity"/>
    <property type="evidence" value="ECO:0007669"/>
    <property type="project" value="InterPro"/>
</dbReference>